<dbReference type="Pfam" id="PF13192">
    <property type="entry name" value="Thioredoxin_3"/>
    <property type="match status" value="1"/>
</dbReference>
<dbReference type="EMBL" id="JAUHTC010000027">
    <property type="protein sequence ID" value="MDN4517348.1"/>
    <property type="molecule type" value="Genomic_DNA"/>
</dbReference>
<dbReference type="InterPro" id="IPR005243">
    <property type="entry name" value="THIRX-like_proc"/>
</dbReference>
<dbReference type="SUPFAM" id="SSF52833">
    <property type="entry name" value="Thioredoxin-like"/>
    <property type="match status" value="1"/>
</dbReference>
<comment type="caution">
    <text evidence="2">The sequence shown here is derived from an EMBL/GenBank/DDBJ whole genome shotgun (WGS) entry which is preliminary data.</text>
</comment>
<dbReference type="InterPro" id="IPR036249">
    <property type="entry name" value="Thioredoxin-like_sf"/>
</dbReference>
<dbReference type="RefSeq" id="WP_011782456.1">
    <property type="nucleotide sequence ID" value="NZ_CP070380.1"/>
</dbReference>
<dbReference type="Gene3D" id="3.40.30.10">
    <property type="entry name" value="Glutaredoxin"/>
    <property type="match status" value="1"/>
</dbReference>
<dbReference type="PANTHER" id="PTHR36450:SF1">
    <property type="entry name" value="THIOREDOXIN"/>
    <property type="match status" value="1"/>
</dbReference>
<organism evidence="2 3">
    <name type="scientific">Mycolicibacterium austroafricanum</name>
    <name type="common">Mycobacterium austroafricanum</name>
    <dbReference type="NCBI Taxonomy" id="39687"/>
    <lineage>
        <taxon>Bacteria</taxon>
        <taxon>Bacillati</taxon>
        <taxon>Actinomycetota</taxon>
        <taxon>Actinomycetes</taxon>
        <taxon>Mycobacteriales</taxon>
        <taxon>Mycobacteriaceae</taxon>
        <taxon>Mycolicibacterium</taxon>
    </lineage>
</organism>
<dbReference type="InterPro" id="IPR012336">
    <property type="entry name" value="Thioredoxin-like_fold"/>
</dbReference>
<feature type="domain" description="Thioredoxin-like fold" evidence="1">
    <location>
        <begin position="1"/>
        <end position="75"/>
    </location>
</feature>
<accession>A0ABT8H9C0</accession>
<evidence type="ECO:0000313" key="3">
    <source>
        <dbReference type="Proteomes" id="UP001172687"/>
    </source>
</evidence>
<sequence length="78" mass="8342">MIVKILGPGCRNCHALEEHTREALAQLGLDAEIEAVTDYAEIAGYGVMKTPGLVVDEEVVVAGKVPSVKDLTRLLAPR</sequence>
<proteinExistence type="predicted"/>
<dbReference type="Proteomes" id="UP001172687">
    <property type="component" value="Unassembled WGS sequence"/>
</dbReference>
<name>A0ABT8H9C0_MYCAO</name>
<gene>
    <name evidence="2" type="ORF">QYF68_05860</name>
</gene>
<keyword evidence="3" id="KW-1185">Reference proteome</keyword>
<dbReference type="PIRSF" id="PIRSF037031">
    <property type="entry name" value="Redox_disulphide_2"/>
    <property type="match status" value="1"/>
</dbReference>
<dbReference type="NCBIfam" id="TIGR00412">
    <property type="entry name" value="redox_disulf_2"/>
    <property type="match status" value="1"/>
</dbReference>
<evidence type="ECO:0000259" key="1">
    <source>
        <dbReference type="Pfam" id="PF13192"/>
    </source>
</evidence>
<evidence type="ECO:0000313" key="2">
    <source>
        <dbReference type="EMBL" id="MDN4517348.1"/>
    </source>
</evidence>
<dbReference type="PANTHER" id="PTHR36450">
    <property type="entry name" value="THIOREDOXIN"/>
    <property type="match status" value="1"/>
</dbReference>
<protein>
    <submittedName>
        <fullName evidence="2">Thioredoxin family protein</fullName>
    </submittedName>
</protein>
<reference evidence="2" key="1">
    <citation type="submission" date="2023-07" db="EMBL/GenBank/DDBJ databases">
        <title>Degradation of tert-butanol by M. austroafricanum TBA100.</title>
        <authorList>
            <person name="Helbich S."/>
            <person name="Vainshtein Y."/>
        </authorList>
    </citation>
    <scope>NUCLEOTIDE SEQUENCE</scope>
    <source>
        <strain evidence="2">TBA100</strain>
    </source>
</reference>